<keyword evidence="2" id="KW-1185">Reference proteome</keyword>
<dbReference type="EMBL" id="JAWXYG010000006">
    <property type="protein sequence ID" value="KAK4270413.1"/>
    <property type="molecule type" value="Genomic_DNA"/>
</dbReference>
<accession>A0AAE1MQP8</accession>
<dbReference type="AlphaFoldDB" id="A0AAE1MQP8"/>
<name>A0AAE1MQP8_9FABA</name>
<comment type="caution">
    <text evidence="1">The sequence shown here is derived from an EMBL/GenBank/DDBJ whole genome shotgun (WGS) entry which is preliminary data.</text>
</comment>
<sequence length="66" mass="7406">MVGHGYILSQQRSLLLFALFGKSFLLFKRNLTIYVTVGKLLLRVISKCGLKAGRENINGCPNMMMT</sequence>
<evidence type="ECO:0000313" key="2">
    <source>
        <dbReference type="Proteomes" id="UP001293593"/>
    </source>
</evidence>
<gene>
    <name evidence="1" type="ORF">QN277_023451</name>
</gene>
<protein>
    <submittedName>
        <fullName evidence="1">Uncharacterized protein</fullName>
    </submittedName>
</protein>
<reference evidence="1" key="1">
    <citation type="submission" date="2023-10" db="EMBL/GenBank/DDBJ databases">
        <title>Chromosome-level genome of the transformable northern wattle, Acacia crassicarpa.</title>
        <authorList>
            <person name="Massaro I."/>
            <person name="Sinha N.R."/>
            <person name="Poethig S."/>
            <person name="Leichty A.R."/>
        </authorList>
    </citation>
    <scope>NUCLEOTIDE SEQUENCE</scope>
    <source>
        <strain evidence="1">Acra3RX</strain>
        <tissue evidence="1">Leaf</tissue>
    </source>
</reference>
<dbReference type="Proteomes" id="UP001293593">
    <property type="component" value="Unassembled WGS sequence"/>
</dbReference>
<organism evidence="1 2">
    <name type="scientific">Acacia crassicarpa</name>
    <name type="common">northern wattle</name>
    <dbReference type="NCBI Taxonomy" id="499986"/>
    <lineage>
        <taxon>Eukaryota</taxon>
        <taxon>Viridiplantae</taxon>
        <taxon>Streptophyta</taxon>
        <taxon>Embryophyta</taxon>
        <taxon>Tracheophyta</taxon>
        <taxon>Spermatophyta</taxon>
        <taxon>Magnoliopsida</taxon>
        <taxon>eudicotyledons</taxon>
        <taxon>Gunneridae</taxon>
        <taxon>Pentapetalae</taxon>
        <taxon>rosids</taxon>
        <taxon>fabids</taxon>
        <taxon>Fabales</taxon>
        <taxon>Fabaceae</taxon>
        <taxon>Caesalpinioideae</taxon>
        <taxon>mimosoid clade</taxon>
        <taxon>Acacieae</taxon>
        <taxon>Acacia</taxon>
    </lineage>
</organism>
<evidence type="ECO:0000313" key="1">
    <source>
        <dbReference type="EMBL" id="KAK4270413.1"/>
    </source>
</evidence>
<proteinExistence type="predicted"/>